<organism evidence="1">
    <name type="scientific">viral metagenome</name>
    <dbReference type="NCBI Taxonomy" id="1070528"/>
    <lineage>
        <taxon>unclassified sequences</taxon>
        <taxon>metagenomes</taxon>
        <taxon>organismal metagenomes</taxon>
    </lineage>
</organism>
<reference evidence="1" key="1">
    <citation type="journal article" date="2020" name="Nature">
        <title>Giant virus diversity and host interactions through global metagenomics.</title>
        <authorList>
            <person name="Schulz F."/>
            <person name="Roux S."/>
            <person name="Paez-Espino D."/>
            <person name="Jungbluth S."/>
            <person name="Walsh D.A."/>
            <person name="Denef V.J."/>
            <person name="McMahon K.D."/>
            <person name="Konstantinidis K.T."/>
            <person name="Eloe-Fadrosh E.A."/>
            <person name="Kyrpides N.C."/>
            <person name="Woyke T."/>
        </authorList>
    </citation>
    <scope>NUCLEOTIDE SEQUENCE</scope>
    <source>
        <strain evidence="1">GVMAG-S-ERX555967-131</strain>
    </source>
</reference>
<sequence>MSYNLKSALNVNKYYEKLKSEPINVRLTKLKEHIKNGEITEKELKQWTLFNKITLKYKNKYMINDDYIYF</sequence>
<dbReference type="AlphaFoldDB" id="A0A6C0F8W6"/>
<accession>A0A6C0F8W6</accession>
<name>A0A6C0F8W6_9ZZZZ</name>
<protein>
    <submittedName>
        <fullName evidence="1">Uncharacterized protein</fullName>
    </submittedName>
</protein>
<proteinExistence type="predicted"/>
<evidence type="ECO:0000313" key="1">
    <source>
        <dbReference type="EMBL" id="QHT37009.1"/>
    </source>
</evidence>
<dbReference type="EMBL" id="MN738789">
    <property type="protein sequence ID" value="QHT37009.1"/>
    <property type="molecule type" value="Genomic_DNA"/>
</dbReference>